<gene>
    <name evidence="5" type="ORF">PPERSA_11094</name>
</gene>
<feature type="compositionally biased region" description="Polar residues" evidence="3">
    <location>
        <begin position="17"/>
        <end position="28"/>
    </location>
</feature>
<dbReference type="AlphaFoldDB" id="A0A0V0QYX9"/>
<dbReference type="Pfam" id="PF02815">
    <property type="entry name" value="MIR"/>
    <property type="match status" value="1"/>
</dbReference>
<dbReference type="Proteomes" id="UP000054937">
    <property type="component" value="Unassembled WGS sequence"/>
</dbReference>
<feature type="region of interest" description="Disordered" evidence="3">
    <location>
        <begin position="187"/>
        <end position="219"/>
    </location>
</feature>
<comment type="caution">
    <text evidence="5">The sequence shown here is derived from an EMBL/GenBank/DDBJ whole genome shotgun (WGS) entry which is preliminary data.</text>
</comment>
<evidence type="ECO:0000313" key="5">
    <source>
        <dbReference type="EMBL" id="KRX07545.1"/>
    </source>
</evidence>
<protein>
    <submittedName>
        <fullName evidence="5">MIR motif</fullName>
    </submittedName>
</protein>
<keyword evidence="2" id="KW-0677">Repeat</keyword>
<keyword evidence="6" id="KW-1185">Reference proteome</keyword>
<dbReference type="InParanoid" id="A0A0V0QYX9"/>
<accession>A0A0V0QYX9</accession>
<feature type="region of interest" description="Disordered" evidence="3">
    <location>
        <begin position="1"/>
        <end position="28"/>
    </location>
</feature>
<dbReference type="PANTHER" id="PTHR46809:SF2">
    <property type="entry name" value="GH21273P"/>
    <property type="match status" value="1"/>
</dbReference>
<dbReference type="OMA" id="KPQHGTR"/>
<dbReference type="InterPro" id="IPR036300">
    <property type="entry name" value="MIR_dom_sf"/>
</dbReference>
<evidence type="ECO:0000256" key="1">
    <source>
        <dbReference type="ARBA" id="ARBA00022729"/>
    </source>
</evidence>
<dbReference type="SUPFAM" id="SSF82109">
    <property type="entry name" value="MIR domain"/>
    <property type="match status" value="1"/>
</dbReference>
<dbReference type="FunCoup" id="A0A0V0QYX9">
    <property type="interactions" value="291"/>
</dbReference>
<organism evidence="5 6">
    <name type="scientific">Pseudocohnilembus persalinus</name>
    <name type="common">Ciliate</name>
    <dbReference type="NCBI Taxonomy" id="266149"/>
    <lineage>
        <taxon>Eukaryota</taxon>
        <taxon>Sar</taxon>
        <taxon>Alveolata</taxon>
        <taxon>Ciliophora</taxon>
        <taxon>Intramacronucleata</taxon>
        <taxon>Oligohymenophorea</taxon>
        <taxon>Scuticociliatia</taxon>
        <taxon>Philasterida</taxon>
        <taxon>Pseudocohnilembidae</taxon>
        <taxon>Pseudocohnilembus</taxon>
    </lineage>
</organism>
<evidence type="ECO:0000256" key="2">
    <source>
        <dbReference type="ARBA" id="ARBA00022737"/>
    </source>
</evidence>
<dbReference type="Gene3D" id="2.80.10.50">
    <property type="match status" value="1"/>
</dbReference>
<dbReference type="PROSITE" id="PS50919">
    <property type="entry name" value="MIR"/>
    <property type="match status" value="1"/>
</dbReference>
<dbReference type="PANTHER" id="PTHR46809">
    <property type="entry name" value="STROMAL CELL-DERIVED FACTOR 2-LIKE PROTEIN"/>
    <property type="match status" value="1"/>
</dbReference>
<sequence>MQNNIQNSLHSHDVSYGSGSKQQSVTGFKQDNDYNSLWTIKDAHNGDYKTYRDEVKCGDLIRLEHTLTKKNLHSHHEKSPLSHNQEVSCYGIEGDGDEADNWVLECIMQDEGATFKGNTQFYLRHKLTGKLLSTNKKYAFTERNCGRNCPIEGQLEVSSISSRNADSEWKIVGGVFFQRIHHDFEWEKSDSEDDTQNDESEVDYEGYKQTQAKARKDEL</sequence>
<dbReference type="SMART" id="SM00472">
    <property type="entry name" value="MIR"/>
    <property type="match status" value="3"/>
</dbReference>
<proteinExistence type="predicted"/>
<reference evidence="5 6" key="1">
    <citation type="journal article" date="2015" name="Sci. Rep.">
        <title>Genome of the facultative scuticociliatosis pathogen Pseudocohnilembus persalinus provides insight into its virulence through horizontal gene transfer.</title>
        <authorList>
            <person name="Xiong J."/>
            <person name="Wang G."/>
            <person name="Cheng J."/>
            <person name="Tian M."/>
            <person name="Pan X."/>
            <person name="Warren A."/>
            <person name="Jiang C."/>
            <person name="Yuan D."/>
            <person name="Miao W."/>
        </authorList>
    </citation>
    <scope>NUCLEOTIDE SEQUENCE [LARGE SCALE GENOMIC DNA]</scope>
    <source>
        <strain evidence="5">36N120E</strain>
    </source>
</reference>
<feature type="compositionally biased region" description="Acidic residues" evidence="3">
    <location>
        <begin position="190"/>
        <end position="204"/>
    </location>
</feature>
<evidence type="ECO:0000256" key="3">
    <source>
        <dbReference type="SAM" id="MobiDB-lite"/>
    </source>
</evidence>
<dbReference type="OrthoDB" id="5588846at2759"/>
<dbReference type="EMBL" id="LDAU01000082">
    <property type="protein sequence ID" value="KRX07545.1"/>
    <property type="molecule type" value="Genomic_DNA"/>
</dbReference>
<feature type="domain" description="MIR" evidence="4">
    <location>
        <begin position="52"/>
        <end position="107"/>
    </location>
</feature>
<dbReference type="CDD" id="cd23279">
    <property type="entry name" value="beta-trefoil_MIR_SDF2-like"/>
    <property type="match status" value="1"/>
</dbReference>
<keyword evidence="1" id="KW-0732">Signal</keyword>
<dbReference type="InterPro" id="IPR016093">
    <property type="entry name" value="MIR_motif"/>
</dbReference>
<evidence type="ECO:0000313" key="6">
    <source>
        <dbReference type="Proteomes" id="UP000054937"/>
    </source>
</evidence>
<name>A0A0V0QYX9_PSEPJ</name>
<evidence type="ECO:0000259" key="4">
    <source>
        <dbReference type="PROSITE" id="PS50919"/>
    </source>
</evidence>